<proteinExistence type="predicted"/>
<protein>
    <submittedName>
        <fullName evidence="4">Tigger transposable element-derived protein 6</fullName>
    </submittedName>
</protein>
<evidence type="ECO:0000256" key="2">
    <source>
        <dbReference type="ARBA" id="ARBA00023125"/>
    </source>
</evidence>
<organism evidence="4 5">
    <name type="scientific">Araneus ventricosus</name>
    <name type="common">Orbweaver spider</name>
    <name type="synonym">Epeira ventricosa</name>
    <dbReference type="NCBI Taxonomy" id="182803"/>
    <lineage>
        <taxon>Eukaryota</taxon>
        <taxon>Metazoa</taxon>
        <taxon>Ecdysozoa</taxon>
        <taxon>Arthropoda</taxon>
        <taxon>Chelicerata</taxon>
        <taxon>Arachnida</taxon>
        <taxon>Araneae</taxon>
        <taxon>Araneomorphae</taxon>
        <taxon>Entelegynae</taxon>
        <taxon>Araneoidea</taxon>
        <taxon>Araneidae</taxon>
        <taxon>Araneus</taxon>
    </lineage>
</organism>
<evidence type="ECO:0000259" key="3">
    <source>
        <dbReference type="PROSITE" id="PS51253"/>
    </source>
</evidence>
<comment type="caution">
    <text evidence="4">The sequence shown here is derived from an EMBL/GenBank/DDBJ whole genome shotgun (WGS) entry which is preliminary data.</text>
</comment>
<dbReference type="SUPFAM" id="SSF46689">
    <property type="entry name" value="Homeodomain-like"/>
    <property type="match status" value="1"/>
</dbReference>
<dbReference type="Gene3D" id="1.10.10.60">
    <property type="entry name" value="Homeodomain-like"/>
    <property type="match status" value="2"/>
</dbReference>
<dbReference type="AlphaFoldDB" id="A0A4Y2D705"/>
<keyword evidence="5" id="KW-1185">Reference proteome</keyword>
<name>A0A4Y2D705_ARAVE</name>
<evidence type="ECO:0000313" key="5">
    <source>
        <dbReference type="Proteomes" id="UP000499080"/>
    </source>
</evidence>
<dbReference type="SMART" id="SM00674">
    <property type="entry name" value="CENPB"/>
    <property type="match status" value="1"/>
</dbReference>
<dbReference type="Proteomes" id="UP000499080">
    <property type="component" value="Unassembled WGS sequence"/>
</dbReference>
<dbReference type="InterPro" id="IPR050863">
    <property type="entry name" value="CenT-Element_Derived"/>
</dbReference>
<accession>A0A4Y2D705</accession>
<evidence type="ECO:0000256" key="1">
    <source>
        <dbReference type="ARBA" id="ARBA00004123"/>
    </source>
</evidence>
<feature type="domain" description="HTH CENPB-type" evidence="3">
    <location>
        <begin position="60"/>
        <end position="131"/>
    </location>
</feature>
<reference evidence="4 5" key="1">
    <citation type="journal article" date="2019" name="Sci. Rep.">
        <title>Orb-weaving spider Araneus ventricosus genome elucidates the spidroin gene catalogue.</title>
        <authorList>
            <person name="Kono N."/>
            <person name="Nakamura H."/>
            <person name="Ohtoshi R."/>
            <person name="Moran D.A.P."/>
            <person name="Shinohara A."/>
            <person name="Yoshida Y."/>
            <person name="Fujiwara M."/>
            <person name="Mori M."/>
            <person name="Tomita M."/>
            <person name="Arakawa K."/>
        </authorList>
    </citation>
    <scope>NUCLEOTIDE SEQUENCE [LARGE SCALE GENOMIC DNA]</scope>
</reference>
<dbReference type="PANTHER" id="PTHR19303">
    <property type="entry name" value="TRANSPOSON"/>
    <property type="match status" value="1"/>
</dbReference>
<sequence>MSKRVFLNLEQRIEILRQYEKGKSARRLAELFYFRRTQINKIITEKDLSLKEYEDFKFRGVKRIRHEKYVNINEAVLEWYKTVRAKKILVSGSMIQHKAKELADSLGIENFSSSNGWMDRFRIWNNITFRSLSDEAAYLDPGLCEDWQKRLPLLLAGCDDEDIFNMDETALFFRALPNKSVIQKSEEDRGGKIPKERLIICFCVSAAGEKEKPLVIWRCQTNLKE</sequence>
<keyword evidence="2" id="KW-0238">DNA-binding</keyword>
<dbReference type="PANTHER" id="PTHR19303:SF73">
    <property type="entry name" value="PROTEIN PDC2"/>
    <property type="match status" value="1"/>
</dbReference>
<dbReference type="GO" id="GO:0003677">
    <property type="term" value="F:DNA binding"/>
    <property type="evidence" value="ECO:0007669"/>
    <property type="project" value="UniProtKB-KW"/>
</dbReference>
<dbReference type="PROSITE" id="PS51253">
    <property type="entry name" value="HTH_CENPB"/>
    <property type="match status" value="1"/>
</dbReference>
<gene>
    <name evidence="4" type="primary">TIGD6_78</name>
    <name evidence="4" type="ORF">AVEN_22899_1</name>
</gene>
<comment type="subcellular location">
    <subcellularLocation>
        <location evidence="1">Nucleus</location>
    </subcellularLocation>
</comment>
<dbReference type="OrthoDB" id="6512965at2759"/>
<dbReference type="InterPro" id="IPR006600">
    <property type="entry name" value="HTH_CenpB_DNA-bd_dom"/>
</dbReference>
<dbReference type="EMBL" id="BGPR01000304">
    <property type="protein sequence ID" value="GBM11758.1"/>
    <property type="molecule type" value="Genomic_DNA"/>
</dbReference>
<evidence type="ECO:0000313" key="4">
    <source>
        <dbReference type="EMBL" id="GBM11758.1"/>
    </source>
</evidence>
<dbReference type="InterPro" id="IPR009057">
    <property type="entry name" value="Homeodomain-like_sf"/>
</dbReference>
<dbReference type="Pfam" id="PF03221">
    <property type="entry name" value="HTH_Tnp_Tc5"/>
    <property type="match status" value="1"/>
</dbReference>
<dbReference type="GO" id="GO:0005634">
    <property type="term" value="C:nucleus"/>
    <property type="evidence" value="ECO:0007669"/>
    <property type="project" value="UniProtKB-SubCell"/>
</dbReference>